<protein>
    <submittedName>
        <fullName evidence="13">Uncharacterized protein</fullName>
    </submittedName>
</protein>
<evidence type="ECO:0000256" key="4">
    <source>
        <dbReference type="ARBA" id="ARBA00022692"/>
    </source>
</evidence>
<keyword evidence="5" id="KW-0276">Fatty acid metabolism</keyword>
<name>N6TL28_DENPD</name>
<keyword evidence="11 12" id="KW-0275">Fatty acid biosynthesis</keyword>
<evidence type="ECO:0000256" key="6">
    <source>
        <dbReference type="ARBA" id="ARBA00022989"/>
    </source>
</evidence>
<keyword evidence="9" id="KW-0443">Lipid metabolism</keyword>
<dbReference type="GO" id="GO:0005506">
    <property type="term" value="F:iron ion binding"/>
    <property type="evidence" value="ECO:0007669"/>
    <property type="project" value="TreeGrafter"/>
</dbReference>
<organism evidence="13">
    <name type="scientific">Dendroctonus ponderosae</name>
    <name type="common">Mountain pine beetle</name>
    <dbReference type="NCBI Taxonomy" id="77166"/>
    <lineage>
        <taxon>Eukaryota</taxon>
        <taxon>Metazoa</taxon>
        <taxon>Ecdysozoa</taxon>
        <taxon>Arthropoda</taxon>
        <taxon>Hexapoda</taxon>
        <taxon>Insecta</taxon>
        <taxon>Pterygota</taxon>
        <taxon>Neoptera</taxon>
        <taxon>Endopterygota</taxon>
        <taxon>Coleoptera</taxon>
        <taxon>Polyphaga</taxon>
        <taxon>Cucujiformia</taxon>
        <taxon>Curculionidae</taxon>
        <taxon>Scolytinae</taxon>
        <taxon>Dendroctonus</taxon>
    </lineage>
</organism>
<keyword evidence="4 12" id="KW-0812">Transmembrane</keyword>
<dbReference type="EMBL" id="KB740848">
    <property type="protein sequence ID" value="ENN78658.1"/>
    <property type="molecule type" value="Genomic_DNA"/>
</dbReference>
<dbReference type="OrthoDB" id="10260134at2759"/>
<gene>
    <name evidence="13" type="ORF">YQE_04830</name>
</gene>
<dbReference type="PRINTS" id="PR00075">
    <property type="entry name" value="FACDDSATRASE"/>
</dbReference>
<evidence type="ECO:0000256" key="1">
    <source>
        <dbReference type="ARBA" id="ARBA00004141"/>
    </source>
</evidence>
<evidence type="ECO:0000256" key="11">
    <source>
        <dbReference type="ARBA" id="ARBA00023160"/>
    </source>
</evidence>
<keyword evidence="8" id="KW-0408">Iron</keyword>
<comment type="cofactor">
    <cofactor evidence="12">
        <name>Fe(2+)</name>
        <dbReference type="ChEBI" id="CHEBI:29033"/>
    </cofactor>
</comment>
<feature type="non-terminal residue" evidence="13">
    <location>
        <position position="1"/>
    </location>
</feature>
<dbReference type="GO" id="GO:0006636">
    <property type="term" value="P:unsaturated fatty acid biosynthetic process"/>
    <property type="evidence" value="ECO:0007669"/>
    <property type="project" value="TreeGrafter"/>
</dbReference>
<dbReference type="GO" id="GO:0005789">
    <property type="term" value="C:endoplasmic reticulum membrane"/>
    <property type="evidence" value="ECO:0007669"/>
    <property type="project" value="TreeGrafter"/>
</dbReference>
<evidence type="ECO:0000256" key="10">
    <source>
        <dbReference type="ARBA" id="ARBA00023136"/>
    </source>
</evidence>
<comment type="domain">
    <text evidence="12">The histidine box domains are involved in binding the catalytic metal ions.</text>
</comment>
<dbReference type="Pfam" id="PF00487">
    <property type="entry name" value="FA_desaturase"/>
    <property type="match status" value="1"/>
</dbReference>
<keyword evidence="7 12" id="KW-0560">Oxidoreductase</keyword>
<evidence type="ECO:0000256" key="7">
    <source>
        <dbReference type="ARBA" id="ARBA00023002"/>
    </source>
</evidence>
<comment type="subcellular location">
    <subcellularLocation>
        <location evidence="1">Membrane</location>
        <topology evidence="1">Multi-pass membrane protein</topology>
    </subcellularLocation>
</comment>
<evidence type="ECO:0000256" key="5">
    <source>
        <dbReference type="ARBA" id="ARBA00022832"/>
    </source>
</evidence>
<dbReference type="GO" id="GO:0004768">
    <property type="term" value="F:stearoyl-CoA 9-desaturase activity"/>
    <property type="evidence" value="ECO:0007669"/>
    <property type="project" value="TreeGrafter"/>
</dbReference>
<dbReference type="InterPro" id="IPR005804">
    <property type="entry name" value="FA_desaturase_dom"/>
</dbReference>
<evidence type="ECO:0000313" key="13">
    <source>
        <dbReference type="EMBL" id="ENN78658.1"/>
    </source>
</evidence>
<evidence type="ECO:0000256" key="12">
    <source>
        <dbReference type="RuleBase" id="RU000581"/>
    </source>
</evidence>
<keyword evidence="3 12" id="KW-0444">Lipid biosynthesis</keyword>
<dbReference type="InterPro" id="IPR015876">
    <property type="entry name" value="Acyl-CoA_DS"/>
</dbReference>
<dbReference type="PANTHER" id="PTHR11351:SF31">
    <property type="entry name" value="DESATURASE 1, ISOFORM A-RELATED"/>
    <property type="match status" value="1"/>
</dbReference>
<evidence type="ECO:0000256" key="2">
    <source>
        <dbReference type="ARBA" id="ARBA00009295"/>
    </source>
</evidence>
<evidence type="ECO:0000256" key="9">
    <source>
        <dbReference type="ARBA" id="ARBA00023098"/>
    </source>
</evidence>
<reference evidence="13" key="1">
    <citation type="journal article" date="2013" name="Genome Biol.">
        <title>Draft genome of the mountain pine beetle, Dendroctonus ponderosae Hopkins, a major forest pest.</title>
        <authorList>
            <person name="Keeling C.I."/>
            <person name="Yuen M.M."/>
            <person name="Liao N.Y."/>
            <person name="Docking T.R."/>
            <person name="Chan S.K."/>
            <person name="Taylor G.A."/>
            <person name="Palmquist D.L."/>
            <person name="Jackman S.D."/>
            <person name="Nguyen A."/>
            <person name="Li M."/>
            <person name="Henderson H."/>
            <person name="Janes J.K."/>
            <person name="Zhao Y."/>
            <person name="Pandoh P."/>
            <person name="Moore R."/>
            <person name="Sperling F.A."/>
            <person name="Huber D.P."/>
            <person name="Birol I."/>
            <person name="Jones S.J."/>
            <person name="Bohlmann J."/>
        </authorList>
    </citation>
    <scope>NUCLEOTIDE SEQUENCE</scope>
</reference>
<sequence length="319" mass="37245">MMASIISYYRGNKDKFVWKNIALLFGFHPIALFALFRVLSGSASLNTVLFRFLSLTAGAHRLWSHKAYKARWPLRLMLVLFNFLIYENPIIHWARDHRTHHKFSETDADPHDSRRGFFYAHMGWAMLKKRPEVLKKGKTIDQSDLQNDKVLKWQEKYYMLLMPLGTFILPTVIPAYYWQETWANAYSVNILRYLWVLHLHGLINSVAHTFGEKRFDKNIGPGDSVLVSALTLGEGQHNYHHTFPWDFRGAATGMLRWNLTLFFILACAKIGWAYEMKAPSDEIVKKRAARTGEETHLWGWGDKDIEKVIEEYKFSTTVD</sequence>
<keyword evidence="6" id="KW-1133">Transmembrane helix</keyword>
<accession>N6TL28</accession>
<dbReference type="HOGENOM" id="CLU_027359_0_2_1"/>
<keyword evidence="10" id="KW-0472">Membrane</keyword>
<comment type="similarity">
    <text evidence="2 12">Belongs to the fatty acid desaturase type 1 family.</text>
</comment>
<evidence type="ECO:0000256" key="3">
    <source>
        <dbReference type="ARBA" id="ARBA00022516"/>
    </source>
</evidence>
<proteinExistence type="inferred from homology"/>
<dbReference type="PANTHER" id="PTHR11351">
    <property type="entry name" value="ACYL-COA DESATURASE"/>
    <property type="match status" value="1"/>
</dbReference>
<evidence type="ECO:0000256" key="8">
    <source>
        <dbReference type="ARBA" id="ARBA00023004"/>
    </source>
</evidence>
<dbReference type="OMA" id="CQHGPID"/>
<dbReference type="CDD" id="cd03505">
    <property type="entry name" value="Delta9-FADS-like"/>
    <property type="match status" value="1"/>
</dbReference>
<dbReference type="AlphaFoldDB" id="N6TL28"/>